<gene>
    <name evidence="2" type="ORF">TrLO_g5527</name>
</gene>
<name>A0A9W6ZQ66_9STRA</name>
<evidence type="ECO:0000313" key="2">
    <source>
        <dbReference type="EMBL" id="GMH58784.1"/>
    </source>
</evidence>
<comment type="caution">
    <text evidence="2">The sequence shown here is derived from an EMBL/GenBank/DDBJ whole genome shotgun (WGS) entry which is preliminary data.</text>
</comment>
<dbReference type="Gene3D" id="1.20.1050.10">
    <property type="match status" value="1"/>
</dbReference>
<dbReference type="SUPFAM" id="SSF52833">
    <property type="entry name" value="Thioredoxin-like"/>
    <property type="match status" value="1"/>
</dbReference>
<protein>
    <recommendedName>
        <fullName evidence="1">GST N-terminal domain-containing protein</fullName>
    </recommendedName>
</protein>
<proteinExistence type="predicted"/>
<dbReference type="Proteomes" id="UP001165122">
    <property type="component" value="Unassembled WGS sequence"/>
</dbReference>
<dbReference type="AlphaFoldDB" id="A0A9W6ZQ66"/>
<dbReference type="EMBL" id="BRXW01000481">
    <property type="protein sequence ID" value="GMH58784.1"/>
    <property type="molecule type" value="Genomic_DNA"/>
</dbReference>
<dbReference type="PROSITE" id="PS50404">
    <property type="entry name" value="GST_NTER"/>
    <property type="match status" value="1"/>
</dbReference>
<keyword evidence="3" id="KW-1185">Reference proteome</keyword>
<dbReference type="SUPFAM" id="SSF47616">
    <property type="entry name" value="GST C-terminal domain-like"/>
    <property type="match status" value="1"/>
</dbReference>
<accession>A0A9W6ZQ66</accession>
<evidence type="ECO:0000313" key="3">
    <source>
        <dbReference type="Proteomes" id="UP001165122"/>
    </source>
</evidence>
<dbReference type="InterPro" id="IPR004045">
    <property type="entry name" value="Glutathione_S-Trfase_N"/>
</dbReference>
<dbReference type="InterPro" id="IPR036249">
    <property type="entry name" value="Thioredoxin-like_sf"/>
</dbReference>
<evidence type="ECO:0000259" key="1">
    <source>
        <dbReference type="PROSITE" id="PS50404"/>
    </source>
</evidence>
<dbReference type="OrthoDB" id="188355at2759"/>
<dbReference type="Gene3D" id="3.40.30.10">
    <property type="entry name" value="Glutaredoxin"/>
    <property type="match status" value="1"/>
</dbReference>
<reference evidence="3" key="1">
    <citation type="journal article" date="2023" name="Commun. Biol.">
        <title>Genome analysis of Parmales, the sister group of diatoms, reveals the evolutionary specialization of diatoms from phago-mixotrophs to photoautotrophs.</title>
        <authorList>
            <person name="Ban H."/>
            <person name="Sato S."/>
            <person name="Yoshikawa S."/>
            <person name="Yamada K."/>
            <person name="Nakamura Y."/>
            <person name="Ichinomiya M."/>
            <person name="Sato N."/>
            <person name="Blanc-Mathieu R."/>
            <person name="Endo H."/>
            <person name="Kuwata A."/>
            <person name="Ogata H."/>
        </authorList>
    </citation>
    <scope>NUCLEOTIDE SEQUENCE [LARGE SCALE GENOMIC DNA]</scope>
    <source>
        <strain evidence="3">NIES 3700</strain>
    </source>
</reference>
<feature type="domain" description="GST N-terminal" evidence="1">
    <location>
        <begin position="5"/>
        <end position="85"/>
    </location>
</feature>
<sequence length="223" mass="24761">MSAMTALQIYYWGFLGRNAPLIRILEHTGTPYTHISDKTKFGDVMSKFGAPSDCFAPPVIKDGDYVISQSTACTLYLGRKLNLTPPGYDDCKAMQHLSDIIDVFESGLGKSNEHGPTLKKFLEGGRWSSLMSNLEAGIKGPYYLGEEFCCVDFFLASMVEHRLTSLFEPVKAKYGFDALEGYPKIVGVHAGLAATDAWKNYDTLKPMFGPIKEEILNAYNDEE</sequence>
<organism evidence="2 3">
    <name type="scientific">Triparma laevis f. longispina</name>
    <dbReference type="NCBI Taxonomy" id="1714387"/>
    <lineage>
        <taxon>Eukaryota</taxon>
        <taxon>Sar</taxon>
        <taxon>Stramenopiles</taxon>
        <taxon>Ochrophyta</taxon>
        <taxon>Bolidophyceae</taxon>
        <taxon>Parmales</taxon>
        <taxon>Triparmaceae</taxon>
        <taxon>Triparma</taxon>
    </lineage>
</organism>
<dbReference type="InterPro" id="IPR036282">
    <property type="entry name" value="Glutathione-S-Trfase_C_sf"/>
</dbReference>